<keyword evidence="2" id="KW-1185">Reference proteome</keyword>
<sequence length="218" mass="24300">MQGRGNRSHYILHFYQSTGVDIPELVALKDSDGKSQLYDTDSSCWQPILLPHILRFSAATHSIGRGRRNSIKTSDSALPSIPTQCCRNPQRNVTITRAAQVSRTVLVTETEEGTYLPKSGSEENKTATWLNHIALSFRSILKPKTFGPQTRAKTKELADMQCVWSSEFATRPVPTDLDMKMKPDMPSSKRIHLTPKAKTRGVTLCLSWSLVALMISLA</sequence>
<evidence type="ECO:0000313" key="1">
    <source>
        <dbReference type="EMBL" id="KAG6377869.1"/>
    </source>
</evidence>
<proteinExistence type="predicted"/>
<gene>
    <name evidence="1" type="ORF">JVT61DRAFT_14651</name>
</gene>
<dbReference type="EMBL" id="JAGFBS010000008">
    <property type="protein sequence ID" value="KAG6377869.1"/>
    <property type="molecule type" value="Genomic_DNA"/>
</dbReference>
<accession>A0A8I2YRQ1</accession>
<name>A0A8I2YRQ1_9AGAM</name>
<dbReference type="AlphaFoldDB" id="A0A8I2YRQ1"/>
<reference evidence="1" key="1">
    <citation type="submission" date="2021-03" db="EMBL/GenBank/DDBJ databases">
        <title>Evolutionary innovations through gain and loss of genes in the ectomycorrhizal Boletales.</title>
        <authorList>
            <person name="Wu G."/>
            <person name="Miyauchi S."/>
            <person name="Morin E."/>
            <person name="Yang Z.-L."/>
            <person name="Xu J."/>
            <person name="Martin F.M."/>
        </authorList>
    </citation>
    <scope>NUCLEOTIDE SEQUENCE</scope>
    <source>
        <strain evidence="1">BR01</strain>
    </source>
</reference>
<evidence type="ECO:0000313" key="2">
    <source>
        <dbReference type="Proteomes" id="UP000683000"/>
    </source>
</evidence>
<dbReference type="Proteomes" id="UP000683000">
    <property type="component" value="Unassembled WGS sequence"/>
</dbReference>
<comment type="caution">
    <text evidence="1">The sequence shown here is derived from an EMBL/GenBank/DDBJ whole genome shotgun (WGS) entry which is preliminary data.</text>
</comment>
<protein>
    <submittedName>
        <fullName evidence="1">Uncharacterized protein</fullName>
    </submittedName>
</protein>
<organism evidence="1 2">
    <name type="scientific">Boletus reticuloceps</name>
    <dbReference type="NCBI Taxonomy" id="495285"/>
    <lineage>
        <taxon>Eukaryota</taxon>
        <taxon>Fungi</taxon>
        <taxon>Dikarya</taxon>
        <taxon>Basidiomycota</taxon>
        <taxon>Agaricomycotina</taxon>
        <taxon>Agaricomycetes</taxon>
        <taxon>Agaricomycetidae</taxon>
        <taxon>Boletales</taxon>
        <taxon>Boletineae</taxon>
        <taxon>Boletaceae</taxon>
        <taxon>Boletoideae</taxon>
        <taxon>Boletus</taxon>
    </lineage>
</organism>